<proteinExistence type="predicted"/>
<dbReference type="SUPFAM" id="SSF56425">
    <property type="entry name" value="Succinate dehydrogenase/fumarate reductase flavoprotein, catalytic domain"/>
    <property type="match status" value="1"/>
</dbReference>
<name>A0ABN6A4N2_MYCNT</name>
<dbReference type="Proteomes" id="UP000465812">
    <property type="component" value="Chromosome"/>
</dbReference>
<evidence type="ECO:0000256" key="2">
    <source>
        <dbReference type="ARBA" id="ARBA00022630"/>
    </source>
</evidence>
<keyword evidence="4" id="KW-0560">Oxidoreductase</keyword>
<dbReference type="EMBL" id="AP022590">
    <property type="protein sequence ID" value="BBY38069.1"/>
    <property type="molecule type" value="Genomic_DNA"/>
</dbReference>
<evidence type="ECO:0000256" key="1">
    <source>
        <dbReference type="ARBA" id="ARBA00001974"/>
    </source>
</evidence>
<keyword evidence="2" id="KW-0285">Flavoprotein</keyword>
<accession>A0ABN6A4N2</accession>
<reference evidence="7 8" key="1">
    <citation type="journal article" date="2019" name="Emerg. Microbes Infect.">
        <title>Comprehensive subspecies identification of 175 nontuberculous mycobacteria species based on 7547 genomic profiles.</title>
        <authorList>
            <person name="Matsumoto Y."/>
            <person name="Kinjo T."/>
            <person name="Motooka D."/>
            <person name="Nabeya D."/>
            <person name="Jung N."/>
            <person name="Uechi K."/>
            <person name="Horii T."/>
            <person name="Iida T."/>
            <person name="Fujita J."/>
            <person name="Nakamura S."/>
        </authorList>
    </citation>
    <scope>NUCLEOTIDE SEQUENCE [LARGE SCALE GENOMIC DNA]</scope>
    <source>
        <strain evidence="7 8">JCM 18113</strain>
    </source>
</reference>
<feature type="domain" description="FAD-dependent oxidoreductase 2 FAD-binding" evidence="6">
    <location>
        <begin position="35"/>
        <end position="561"/>
    </location>
</feature>
<organism evidence="7 8">
    <name type="scientific">Mycobacterium mantenii</name>
    <dbReference type="NCBI Taxonomy" id="560555"/>
    <lineage>
        <taxon>Bacteria</taxon>
        <taxon>Bacillati</taxon>
        <taxon>Actinomycetota</taxon>
        <taxon>Actinomycetes</taxon>
        <taxon>Mycobacteriales</taxon>
        <taxon>Mycobacteriaceae</taxon>
        <taxon>Mycobacterium</taxon>
        <taxon>Mycobacterium avium complex (MAC)</taxon>
    </lineage>
</organism>
<dbReference type="Gene3D" id="3.90.700.10">
    <property type="entry name" value="Succinate dehydrogenase/fumarate reductase flavoprotein, catalytic domain"/>
    <property type="match status" value="1"/>
</dbReference>
<dbReference type="InterPro" id="IPR050315">
    <property type="entry name" value="FAD-oxidoreductase_2"/>
</dbReference>
<dbReference type="Pfam" id="PF00890">
    <property type="entry name" value="FAD_binding_2"/>
    <property type="match status" value="1"/>
</dbReference>
<evidence type="ECO:0000313" key="8">
    <source>
        <dbReference type="Proteomes" id="UP000465812"/>
    </source>
</evidence>
<keyword evidence="3" id="KW-0274">FAD</keyword>
<protein>
    <submittedName>
        <fullName evidence="7">3-oxosteroid 1-dehydrogenase</fullName>
    </submittedName>
</protein>
<dbReference type="PANTHER" id="PTHR43400">
    <property type="entry name" value="FUMARATE REDUCTASE"/>
    <property type="match status" value="1"/>
</dbReference>
<dbReference type="Gene3D" id="3.50.50.60">
    <property type="entry name" value="FAD/NAD(P)-binding domain"/>
    <property type="match status" value="2"/>
</dbReference>
<evidence type="ECO:0000256" key="3">
    <source>
        <dbReference type="ARBA" id="ARBA00022827"/>
    </source>
</evidence>
<evidence type="ECO:0000256" key="4">
    <source>
        <dbReference type="ARBA" id="ARBA00023002"/>
    </source>
</evidence>
<dbReference type="InterPro" id="IPR003953">
    <property type="entry name" value="FAD-dep_OxRdtase_2_FAD-bd"/>
</dbReference>
<dbReference type="SUPFAM" id="SSF51905">
    <property type="entry name" value="FAD/NAD(P)-binding domain"/>
    <property type="match status" value="1"/>
</dbReference>
<sequence length="593" mass="63379">MESRAGDEIDCPVESRSPTTSEEVTAIANWDHATDFLVVGSGAGLAGAVAAKLAGLDVLVIEKSEYVGGSTGMSGGVMWLPNNPLMQRDGVPDSTDEALRYFSDVVGDAGPASSDARRRAYVTEGINMVRMLEQQGMRFVRCEGYSDYYAEVQGISAGSVRGRAIECAPTDTRRIGPLAKQLRPAIAAPMVLRTGEAAKISLVPGRRALMFAARVAARTIRGRLRNQRLTTNGAALIAQLLEVLQRHQVPIWTETAFVDLIKADGRTVGATVRQQGRELHILARRGVLLSAGGFAHNGAMRHKYGQDPSDGSWTIANPGDTGEVLETVIGHGAAADLMDDSWWLPTILGPDNKRDGIIAERSRPGSIIVDASGQRYFNEAVSYMEAGRQMYKRERETGGAVPSWLVLDARHRSRYLLGTIPPRWTPKKWLDGGYVKRSNTLAGLADQCGINPAVLKATVERFNRFAVAGVDTDFRRGEGAHERYQGDPRHKPNPCLGPLDKPPFYGVQLYPGDVGTSGGLLCNENSEVLNVNGDVMPGLYAAGNITASVMGRAYPGAGASIGASAVFSFIAARHATGQPGPAVGLPDAQSTTG</sequence>
<dbReference type="InterPro" id="IPR036188">
    <property type="entry name" value="FAD/NAD-bd_sf"/>
</dbReference>
<dbReference type="InterPro" id="IPR027477">
    <property type="entry name" value="Succ_DH/fumarate_Rdtase_cat_sf"/>
</dbReference>
<evidence type="ECO:0000259" key="6">
    <source>
        <dbReference type="Pfam" id="PF00890"/>
    </source>
</evidence>
<evidence type="ECO:0000313" key="7">
    <source>
        <dbReference type="EMBL" id="BBY38069.1"/>
    </source>
</evidence>
<keyword evidence="8" id="KW-1185">Reference proteome</keyword>
<evidence type="ECO:0000256" key="5">
    <source>
        <dbReference type="SAM" id="MobiDB-lite"/>
    </source>
</evidence>
<gene>
    <name evidence="7" type="ORF">MMAN_22030</name>
</gene>
<dbReference type="PANTHER" id="PTHR43400:SF10">
    <property type="entry name" value="3-OXOSTEROID 1-DEHYDROGENASE"/>
    <property type="match status" value="1"/>
</dbReference>
<comment type="cofactor">
    <cofactor evidence="1">
        <name>FAD</name>
        <dbReference type="ChEBI" id="CHEBI:57692"/>
    </cofactor>
</comment>
<feature type="region of interest" description="Disordered" evidence="5">
    <location>
        <begin position="1"/>
        <end position="20"/>
    </location>
</feature>